<geneLocation type="mitochondrion" evidence="1"/>
<evidence type="ECO:0000313" key="1">
    <source>
        <dbReference type="EMBL" id="AOS85535.1"/>
    </source>
</evidence>
<accession>A0A1D8D5D6</accession>
<dbReference type="AlphaFoldDB" id="A0A1D8D5D6"/>
<reference evidence="1" key="1">
    <citation type="submission" date="2016-07" db="EMBL/GenBank/DDBJ databases">
        <title>Evolution of an obligate endosymbiont from a free-living kinetoplastid protist.</title>
        <authorList>
            <person name="Tanifuji G."/>
            <person name="Curtis B.A."/>
            <person name="Cenci U."/>
            <person name="David V."/>
            <person name="Dean S."/>
            <person name="Fiala I."/>
            <person name="Flegontov P."/>
            <person name="Kelly S."/>
            <person name="Johnson-MacKinnon J."/>
            <person name="Moog D."/>
            <person name="Nakayama T."/>
            <person name="Onodera N.T."/>
            <person name="Inagaki Y."/>
            <person name="Hashimoto T."/>
            <person name="Gull K."/>
            <person name="Lukes J."/>
            <person name="Archibald J.M."/>
        </authorList>
    </citation>
    <scope>NUCLEOTIDE SEQUENCE</scope>
</reference>
<gene>
    <name evidence="1" type="primary">orf1109</name>
</gene>
<keyword evidence="1" id="KW-0496">Mitochondrion</keyword>
<sequence>MIMHLKQKTLFNIITTLGTHKNFKLYKNKYKIQLLFNTIHNSILLLRIKNFSYLSKFRTFNLFFLNFIKEYHLGIKQNFKFFNSLKNNFKLFFYLLYRSSLLSFDSITKLNNSISSSISLRNSSSYNNYYPYYYSSNLGLSNSFFYNSVYKDTFKLFSFSLINKFKNYTYLRSNKKKRFKQKESEKLAVLRDNLTAIKDNPYRLKFYYKYFEYKRLHSYWDKEAFLKKKFKYFNPASLGLNNNNTKDSCLLHFFYQYRKSRKLTNKYLLYKKKIFINFWLQAKIKRFSLPSYKLKLKNKKTRLKFYKVYLNSSYSRVKNLSNFNKYSLVDKYKKYLFKNKKHTYKLFLQFCLNNNIFHNVRFKNKNLLNLLNRYHNMVNKGSKDNKHLYNNSFKKIKNFKRFNIPPTFFWRRKRYEQLFKSNTNKLTKTFFFNQLKKNKVFRIKFKYLKWLHTQKKIKSWKFDKHLSYKKNYIKAIRGNLKNSNLRRCSNNKVILNPNNNKNYINDIIFDASNKMHYWSTSNQNLFHIKKSKRFNSIVNALEFSTNKYMKNFSFYKSNKRLNSEYAYWNIFKENKINFNKIRIKRKNKFVRFNKISKSLFKRSWFIIKNRKNSFSKSKGYHNLVPIYNYFFLKKVISLYKKLFISKILFSDFFFKKPYNIKQDLVNKNINILNSIHNIRLIDKKYGFKKRKERNLFNRLKKYKNIKTLLANKLNKLDNFAINNGNKKTTNNFNISQYKIKLNLLHIKKIISKLKIYIKKLTTTNLKKTTFPNRSLKMSNLRRSSFINFLKCFPKKSRKITFSNSFLDRINFNNNSRLVDFIGFKSPIYAKKNLLNSNKLRLVMFKKYLNKSAGLFSNFKKNKRLFNSVVLAKFTKNYFLKYNWGLNTLLKKNYLNFLKLFKYFSFYKVVNDNNYYLGYGKLSNHLNMNNENIFSTCNLFMYNFLNYTTAEKDNFFNKYNDSVSINQNLDIINTIKSISIRIDLEESEEEVSSASEEGEDDSHSIYEYDIINNKIELFPDILNSQHYMIKYNSLLLFNSLLSLNNNYLYKKTPLNLCNEKKNIEDIFKLTSSDIVILKWYLFIDNPVEINKLNNSFKELYSGLFKKFNNI</sequence>
<name>A0A1D8D5D6_9EUKA</name>
<protein>
    <submittedName>
        <fullName evidence="1">Uncharacterized protein</fullName>
    </submittedName>
</protein>
<dbReference type="EMBL" id="KX611830">
    <property type="protein sequence ID" value="AOS85535.1"/>
    <property type="molecule type" value="Genomic_DNA"/>
</dbReference>
<organism evidence="1">
    <name type="scientific">Paramoeba pemaquidensis</name>
    <dbReference type="NCBI Taxonomy" id="180228"/>
    <lineage>
        <taxon>Eukaryota</taxon>
        <taxon>Amoebozoa</taxon>
        <taxon>Discosea</taxon>
        <taxon>Flabellinia</taxon>
        <taxon>Dactylopodida</taxon>
        <taxon>Paramoebidae</taxon>
        <taxon>Paramoeba</taxon>
    </lineage>
</organism>
<proteinExistence type="predicted"/>
<dbReference type="GeneID" id="29292397"/>
<dbReference type="RefSeq" id="YP_009308397.1">
    <property type="nucleotide sequence ID" value="NC_031417.1"/>
</dbReference>